<sequence>MPPQHIRWLWQELQDSRAQRRTEHRLNACAAATKSMPPPHDANLPPGR</sequence>
<reference evidence="2" key="1">
    <citation type="submission" date="2017-01" db="EMBL/GenBank/DDBJ databases">
        <title>Genome Analysis of Deinococcus marmoris KOPRI26562.</title>
        <authorList>
            <person name="Kim J.H."/>
            <person name="Oh H.-M."/>
        </authorList>
    </citation>
    <scope>NUCLEOTIDE SEQUENCE [LARGE SCALE GENOMIC DNA]</scope>
    <source>
        <strain evidence="2">PAMC 26633</strain>
    </source>
</reference>
<name>A0A226WRZ4_CABSO</name>
<organism evidence="1 2">
    <name type="scientific">Caballeronia sordidicola</name>
    <name type="common">Burkholderia sordidicola</name>
    <dbReference type="NCBI Taxonomy" id="196367"/>
    <lineage>
        <taxon>Bacteria</taxon>
        <taxon>Pseudomonadati</taxon>
        <taxon>Pseudomonadota</taxon>
        <taxon>Betaproteobacteria</taxon>
        <taxon>Burkholderiales</taxon>
        <taxon>Burkholderiaceae</taxon>
        <taxon>Caballeronia</taxon>
    </lineage>
</organism>
<evidence type="ECO:0000313" key="2">
    <source>
        <dbReference type="Proteomes" id="UP000214720"/>
    </source>
</evidence>
<proteinExistence type="predicted"/>
<accession>A0A226WRZ4</accession>
<evidence type="ECO:0000313" key="1">
    <source>
        <dbReference type="EMBL" id="OXC73873.1"/>
    </source>
</evidence>
<dbReference type="AlphaFoldDB" id="A0A226WRZ4"/>
<gene>
    <name evidence="1" type="ORF">BSU04_33940</name>
</gene>
<dbReference type="Proteomes" id="UP000214720">
    <property type="component" value="Unassembled WGS sequence"/>
</dbReference>
<dbReference type="EMBL" id="MTHB01000234">
    <property type="protein sequence ID" value="OXC73873.1"/>
    <property type="molecule type" value="Genomic_DNA"/>
</dbReference>
<protein>
    <submittedName>
        <fullName evidence="1">Uncharacterized protein</fullName>
    </submittedName>
</protein>
<comment type="caution">
    <text evidence="1">The sequence shown here is derived from an EMBL/GenBank/DDBJ whole genome shotgun (WGS) entry which is preliminary data.</text>
</comment>